<dbReference type="GO" id="GO:0140096">
    <property type="term" value="F:catalytic activity, acting on a protein"/>
    <property type="evidence" value="ECO:0007669"/>
    <property type="project" value="UniProtKB-ARBA"/>
</dbReference>
<name>A0A1V4HAB0_9BACL</name>
<dbReference type="Proteomes" id="UP000190626">
    <property type="component" value="Unassembled WGS sequence"/>
</dbReference>
<dbReference type="PANTHER" id="PTHR43679">
    <property type="entry name" value="OCTANOYLTRANSFERASE LIPM-RELATED"/>
    <property type="match status" value="1"/>
</dbReference>
<organism evidence="2 3">
    <name type="scientific">Paenibacillus ferrarius</name>
    <dbReference type="NCBI Taxonomy" id="1469647"/>
    <lineage>
        <taxon>Bacteria</taxon>
        <taxon>Bacillati</taxon>
        <taxon>Bacillota</taxon>
        <taxon>Bacilli</taxon>
        <taxon>Bacillales</taxon>
        <taxon>Paenibacillaceae</taxon>
        <taxon>Paenibacillus</taxon>
    </lineage>
</organism>
<dbReference type="AlphaFoldDB" id="A0A1V4HAB0"/>
<dbReference type="SUPFAM" id="SSF55681">
    <property type="entry name" value="Class II aaRS and biotin synthetases"/>
    <property type="match status" value="1"/>
</dbReference>
<dbReference type="EMBL" id="MBTG01000045">
    <property type="protein sequence ID" value="OPH48515.1"/>
    <property type="molecule type" value="Genomic_DNA"/>
</dbReference>
<dbReference type="PROSITE" id="PS51733">
    <property type="entry name" value="BPL_LPL_CATALYTIC"/>
    <property type="match status" value="1"/>
</dbReference>
<proteinExistence type="predicted"/>
<dbReference type="CDD" id="cd16443">
    <property type="entry name" value="LplA"/>
    <property type="match status" value="1"/>
</dbReference>
<dbReference type="GO" id="GO:0016740">
    <property type="term" value="F:transferase activity"/>
    <property type="evidence" value="ECO:0007669"/>
    <property type="project" value="UniProtKB-ARBA"/>
</dbReference>
<accession>A0A1V4HAB0</accession>
<dbReference type="InterPro" id="IPR050664">
    <property type="entry name" value="Octanoyltrans_LipM/LipL"/>
</dbReference>
<gene>
    <name evidence="2" type="ORF">BC351_08585</name>
</gene>
<sequence>MENVPLSSSMVILDRSGEKDVKPILYAFALEELLCRAIGKVTPPILHIWRHPRAFVMGLRDSRLPEAAKANDWLAGQGFETAVRNSGGAAVPLDLGVVNVSLLLPKEAGDMEHRKDFDLMVALIRDVLSSTTDRIDQGEIMGSFCPGEFDLSVGGRKFCGIAQRRQQTALSVQAFIIVEGAGEEKAKLARGFYERAAAGSASVTDYPLVATGSMASLSESLQIPLTAERFTANLLEVMAAKGLPIQKPEDIAGYPSEAKIHEMAELLKQRYAIKR</sequence>
<feature type="domain" description="BPL/LPL catalytic" evidence="1">
    <location>
        <begin position="40"/>
        <end position="225"/>
    </location>
</feature>
<dbReference type="OrthoDB" id="2080934at2"/>
<dbReference type="InterPro" id="IPR004143">
    <property type="entry name" value="BPL_LPL_catalytic"/>
</dbReference>
<dbReference type="PANTHER" id="PTHR43679:SF2">
    <property type="entry name" value="OCTANOYL-[GCVH]:PROTEIN N-OCTANOYLTRANSFERASE"/>
    <property type="match status" value="1"/>
</dbReference>
<evidence type="ECO:0000313" key="2">
    <source>
        <dbReference type="EMBL" id="OPH48515.1"/>
    </source>
</evidence>
<keyword evidence="3" id="KW-1185">Reference proteome</keyword>
<evidence type="ECO:0000313" key="3">
    <source>
        <dbReference type="Proteomes" id="UP000190626"/>
    </source>
</evidence>
<evidence type="ECO:0000259" key="1">
    <source>
        <dbReference type="PROSITE" id="PS51733"/>
    </source>
</evidence>
<dbReference type="STRING" id="1469647.BC351_08585"/>
<dbReference type="Gene3D" id="3.30.930.10">
    <property type="entry name" value="Bira Bifunctional Protein, Domain 2"/>
    <property type="match status" value="1"/>
</dbReference>
<protein>
    <recommendedName>
        <fullName evidence="1">BPL/LPL catalytic domain-containing protein</fullName>
    </recommendedName>
</protein>
<dbReference type="RefSeq" id="WP_079418963.1">
    <property type="nucleotide sequence ID" value="NZ_MBTG01000045.1"/>
</dbReference>
<reference evidence="3" key="1">
    <citation type="submission" date="2016-07" db="EMBL/GenBank/DDBJ databases">
        <authorList>
            <person name="Florea S."/>
            <person name="Webb J.S."/>
            <person name="Jaromczyk J."/>
            <person name="Schardl C.L."/>
        </authorList>
    </citation>
    <scope>NUCLEOTIDE SEQUENCE [LARGE SCALE GENOMIC DNA]</scope>
    <source>
        <strain evidence="3">CY1</strain>
    </source>
</reference>
<dbReference type="Pfam" id="PF21948">
    <property type="entry name" value="LplA-B_cat"/>
    <property type="match status" value="1"/>
</dbReference>
<dbReference type="GO" id="GO:0009249">
    <property type="term" value="P:protein lipoylation"/>
    <property type="evidence" value="ECO:0007669"/>
    <property type="project" value="UniProtKB-ARBA"/>
</dbReference>
<dbReference type="InterPro" id="IPR045864">
    <property type="entry name" value="aa-tRNA-synth_II/BPL/LPL"/>
</dbReference>
<comment type="caution">
    <text evidence="2">The sequence shown here is derived from an EMBL/GenBank/DDBJ whole genome shotgun (WGS) entry which is preliminary data.</text>
</comment>